<evidence type="ECO:0000256" key="1">
    <source>
        <dbReference type="ARBA" id="ARBA00001946"/>
    </source>
</evidence>
<dbReference type="Gene3D" id="1.20.120.1780">
    <property type="entry name" value="UbiA prenyltransferase"/>
    <property type="match status" value="1"/>
</dbReference>
<dbReference type="InterPro" id="IPR000537">
    <property type="entry name" value="UbiA_prenyltransferase"/>
</dbReference>
<comment type="cofactor">
    <cofactor evidence="1">
        <name>Mg(2+)</name>
        <dbReference type="ChEBI" id="CHEBI:18420"/>
    </cofactor>
</comment>
<evidence type="ECO:0000256" key="9">
    <source>
        <dbReference type="ARBA" id="ARBA00058997"/>
    </source>
</evidence>
<dbReference type="Gene3D" id="1.10.357.140">
    <property type="entry name" value="UbiA prenyltransferase"/>
    <property type="match status" value="1"/>
</dbReference>
<dbReference type="InParanoid" id="F4P9E6"/>
<keyword evidence="4" id="KW-0808">Transferase</keyword>
<dbReference type="AlphaFoldDB" id="F4P9E6"/>
<dbReference type="InterPro" id="IPR006370">
    <property type="entry name" value="HB_polyprenyltransferase-like"/>
</dbReference>
<dbReference type="FunFam" id="1.10.357.140:FF:000003">
    <property type="entry name" value="4-hydroxybenzoate polyprenyltransferase, mitochondrial"/>
    <property type="match status" value="1"/>
</dbReference>
<comment type="function">
    <text evidence="9">Catalyzes the prenylation of para-hydroxybenzoate (PHB) with an all-trans polyprenyl group. Mediates the second step in the final reaction sequence of coenzyme Q (CoQ) biosynthesis, which is the condensation of the polyisoprenoid side chain with PHB, generating the first membrane-bound Q intermediate.</text>
</comment>
<dbReference type="GO" id="GO:0006744">
    <property type="term" value="P:ubiquinone biosynthetic process"/>
    <property type="evidence" value="ECO:0000318"/>
    <property type="project" value="GO_Central"/>
</dbReference>
<comment type="catalytic activity">
    <reaction evidence="8">
        <text>an all-trans-polyprenyl diphosphate + 4-hydroxybenzoate = a 4-hydroxy-3-(all-trans-polyprenyl)benzoate + diphosphate</text>
        <dbReference type="Rhea" id="RHEA:44504"/>
        <dbReference type="Rhea" id="RHEA-COMP:9514"/>
        <dbReference type="Rhea" id="RHEA-COMP:9564"/>
        <dbReference type="ChEBI" id="CHEBI:17879"/>
        <dbReference type="ChEBI" id="CHEBI:33019"/>
        <dbReference type="ChEBI" id="CHEBI:58914"/>
        <dbReference type="ChEBI" id="CHEBI:78396"/>
        <dbReference type="EC" id="2.5.1.39"/>
    </reaction>
</comment>
<comment type="subcellular location">
    <subcellularLocation>
        <location evidence="2">Mitochondrion inner membrane</location>
        <topology evidence="2">Multi-pass membrane protein</topology>
        <orientation evidence="2">Matrix side</orientation>
    </subcellularLocation>
</comment>
<dbReference type="PANTHER" id="PTHR11048:SF28">
    <property type="entry name" value="4-HYDROXYBENZOATE POLYPRENYLTRANSFERASE, MITOCHONDRIAL"/>
    <property type="match status" value="1"/>
</dbReference>
<evidence type="ECO:0000256" key="6">
    <source>
        <dbReference type="ARBA" id="ARBA00022989"/>
    </source>
</evidence>
<dbReference type="PANTHER" id="PTHR11048">
    <property type="entry name" value="PRENYLTRANSFERASES"/>
    <property type="match status" value="1"/>
</dbReference>
<dbReference type="InterPro" id="IPR039653">
    <property type="entry name" value="Prenyltransferase"/>
</dbReference>
<dbReference type="OrthoDB" id="18170at2759"/>
<keyword evidence="5 10" id="KW-0812">Transmembrane</keyword>
<dbReference type="STRING" id="684364.F4P9E6"/>
<feature type="non-terminal residue" evidence="11">
    <location>
        <position position="286"/>
    </location>
</feature>
<keyword evidence="7 10" id="KW-0472">Membrane</keyword>
<feature type="transmembrane region" description="Helical" evidence="10">
    <location>
        <begin position="141"/>
        <end position="159"/>
    </location>
</feature>
<keyword evidence="12" id="KW-1185">Reference proteome</keyword>
<dbReference type="GO" id="GO:0008412">
    <property type="term" value="F:4-hydroxybenzoate polyprenyltransferase activity"/>
    <property type="evidence" value="ECO:0000318"/>
    <property type="project" value="GO_Central"/>
</dbReference>
<protein>
    <recommendedName>
        <fullName evidence="13">4-hydroxybenzoate polyprenyl transferase</fullName>
    </recommendedName>
</protein>
<gene>
    <name evidence="11" type="ORF">BATDEDRAFT_3850</name>
</gene>
<dbReference type="InterPro" id="IPR030470">
    <property type="entry name" value="UbiA_prenylTrfase_CS"/>
</dbReference>
<evidence type="ECO:0000256" key="8">
    <source>
        <dbReference type="ARBA" id="ARBA00052313"/>
    </source>
</evidence>
<evidence type="ECO:0000256" key="4">
    <source>
        <dbReference type="ARBA" id="ARBA00022679"/>
    </source>
</evidence>
<evidence type="ECO:0000313" key="11">
    <source>
        <dbReference type="EMBL" id="EGF78214.1"/>
    </source>
</evidence>
<proteinExistence type="inferred from homology"/>
<dbReference type="NCBIfam" id="TIGR01474">
    <property type="entry name" value="ubiA_proteo"/>
    <property type="match status" value="1"/>
</dbReference>
<feature type="non-terminal residue" evidence="11">
    <location>
        <position position="1"/>
    </location>
</feature>
<dbReference type="OMA" id="WCMIYDT"/>
<dbReference type="GO" id="GO:0005743">
    <property type="term" value="C:mitochondrial inner membrane"/>
    <property type="evidence" value="ECO:0000318"/>
    <property type="project" value="GO_Central"/>
</dbReference>
<evidence type="ECO:0000256" key="5">
    <source>
        <dbReference type="ARBA" id="ARBA00022692"/>
    </source>
</evidence>
<accession>F4P9E6</accession>
<dbReference type="FunFam" id="1.20.120.1780:FF:000001">
    <property type="entry name" value="4-hydroxybenzoate octaprenyltransferase"/>
    <property type="match status" value="1"/>
</dbReference>
<reference evidence="11 12" key="1">
    <citation type="submission" date="2009-12" db="EMBL/GenBank/DDBJ databases">
        <title>The draft genome of Batrachochytrium dendrobatidis.</title>
        <authorList>
            <consortium name="US DOE Joint Genome Institute (JGI-PGF)"/>
            <person name="Kuo A."/>
            <person name="Salamov A."/>
            <person name="Schmutz J."/>
            <person name="Lucas S."/>
            <person name="Pitluck S."/>
            <person name="Rosenblum E."/>
            <person name="Stajich J."/>
            <person name="Eisen M."/>
            <person name="Grigoriev I.V."/>
        </authorList>
    </citation>
    <scope>NUCLEOTIDE SEQUENCE [LARGE SCALE GENOMIC DNA]</scope>
    <source>
        <strain evidence="12">JAM81 / FGSC 10211</strain>
    </source>
</reference>
<feature type="transmembrane region" description="Helical" evidence="10">
    <location>
        <begin position="46"/>
        <end position="67"/>
    </location>
</feature>
<dbReference type="GeneID" id="18241467"/>
<dbReference type="CDD" id="cd13959">
    <property type="entry name" value="PT_UbiA_COQ2"/>
    <property type="match status" value="1"/>
</dbReference>
<feature type="transmembrane region" description="Helical" evidence="10">
    <location>
        <begin position="16"/>
        <end position="34"/>
    </location>
</feature>
<dbReference type="RefSeq" id="XP_006680973.1">
    <property type="nucleotide sequence ID" value="XM_006680910.1"/>
</dbReference>
<dbReference type="FunCoup" id="F4P9E6">
    <property type="interactions" value="194"/>
</dbReference>
<keyword evidence="6 10" id="KW-1133">Transmembrane helix</keyword>
<feature type="transmembrane region" description="Helical" evidence="10">
    <location>
        <begin position="114"/>
        <end position="132"/>
    </location>
</feature>
<dbReference type="PROSITE" id="PS00943">
    <property type="entry name" value="UBIA"/>
    <property type="match status" value="1"/>
</dbReference>
<dbReference type="EMBL" id="GL882889">
    <property type="protein sequence ID" value="EGF78214.1"/>
    <property type="molecule type" value="Genomic_DNA"/>
</dbReference>
<dbReference type="Proteomes" id="UP000007241">
    <property type="component" value="Unassembled WGS sequence"/>
</dbReference>
<evidence type="ECO:0008006" key="13">
    <source>
        <dbReference type="Google" id="ProtNLM"/>
    </source>
</evidence>
<organism evidence="11 12">
    <name type="scientific">Batrachochytrium dendrobatidis (strain JAM81 / FGSC 10211)</name>
    <name type="common">Frog chytrid fungus</name>
    <dbReference type="NCBI Taxonomy" id="684364"/>
    <lineage>
        <taxon>Eukaryota</taxon>
        <taxon>Fungi</taxon>
        <taxon>Fungi incertae sedis</taxon>
        <taxon>Chytridiomycota</taxon>
        <taxon>Chytridiomycota incertae sedis</taxon>
        <taxon>Chytridiomycetes</taxon>
        <taxon>Rhizophydiales</taxon>
        <taxon>Rhizophydiales incertae sedis</taxon>
        <taxon>Batrachochytrium</taxon>
    </lineage>
</organism>
<evidence type="ECO:0000256" key="2">
    <source>
        <dbReference type="ARBA" id="ARBA00004292"/>
    </source>
</evidence>
<feature type="transmembrane region" description="Helical" evidence="10">
    <location>
        <begin position="209"/>
        <end position="230"/>
    </location>
</feature>
<feature type="transmembrane region" description="Helical" evidence="10">
    <location>
        <begin position="236"/>
        <end position="261"/>
    </location>
</feature>
<name>F4P9E6_BATDJ</name>
<dbReference type="HAMAP" id="MF_01635">
    <property type="entry name" value="UbiA"/>
    <property type="match status" value="1"/>
</dbReference>
<sequence length="286" mass="31110">KPYLLLTRLDKPAGTWLLYLPCTFAIGMASFYSAETIPIITTLSTLALFGVGSVVMRSAGCIINDLWDIDIDKKVERTKTRPLASGEIKPFQAIAYLGAHLTVGLGILTRLNMFSILVGASSLALVAMYPLMKRITYWPQAFLGLTFNWGALLGFTALITDHVPWDVAVPLYLSGVCWTLVYDTIYALQDRSDDIKAGVKSTAVMFGSYVKPILAMFAVGTVGLLALSGWMNGHSAWFYTVSVGGGILHLGWQILTLNVACRTDAAAKFKSNRNFGLIVLTGILLD</sequence>
<dbReference type="Pfam" id="PF01040">
    <property type="entry name" value="UbiA"/>
    <property type="match status" value="1"/>
</dbReference>
<feature type="transmembrane region" description="Helical" evidence="10">
    <location>
        <begin position="171"/>
        <end position="188"/>
    </location>
</feature>
<comment type="similarity">
    <text evidence="3">Belongs to the UbiA prenyltransferase family.</text>
</comment>
<evidence type="ECO:0000256" key="7">
    <source>
        <dbReference type="ARBA" id="ARBA00023136"/>
    </source>
</evidence>
<dbReference type="HOGENOM" id="CLU_034879_0_2_1"/>
<evidence type="ECO:0000256" key="10">
    <source>
        <dbReference type="SAM" id="Phobius"/>
    </source>
</evidence>
<evidence type="ECO:0000313" key="12">
    <source>
        <dbReference type="Proteomes" id="UP000007241"/>
    </source>
</evidence>
<dbReference type="InterPro" id="IPR044878">
    <property type="entry name" value="UbiA_sf"/>
</dbReference>
<evidence type="ECO:0000256" key="3">
    <source>
        <dbReference type="ARBA" id="ARBA00005985"/>
    </source>
</evidence>